<feature type="compositionally biased region" description="Polar residues" evidence="1">
    <location>
        <begin position="181"/>
        <end position="194"/>
    </location>
</feature>
<feature type="region of interest" description="Disordered" evidence="1">
    <location>
        <begin position="118"/>
        <end position="204"/>
    </location>
</feature>
<gene>
    <name evidence="2" type="ORF">P174DRAFT_216266</name>
</gene>
<dbReference type="OMA" id="WSFQKQV"/>
<reference evidence="3" key="1">
    <citation type="journal article" date="2018" name="Proc. Natl. Acad. Sci. U.S.A.">
        <title>Linking secondary metabolites to gene clusters through genome sequencing of six diverse Aspergillus species.</title>
        <authorList>
            <person name="Kaerboelling I."/>
            <person name="Vesth T.C."/>
            <person name="Frisvad J.C."/>
            <person name="Nybo J.L."/>
            <person name="Theobald S."/>
            <person name="Kuo A."/>
            <person name="Bowyer P."/>
            <person name="Matsuda Y."/>
            <person name="Mondo S."/>
            <person name="Lyhne E.K."/>
            <person name="Kogle M.E."/>
            <person name="Clum A."/>
            <person name="Lipzen A."/>
            <person name="Salamov A."/>
            <person name="Ngan C.Y."/>
            <person name="Daum C."/>
            <person name="Chiniquy J."/>
            <person name="Barry K."/>
            <person name="LaButti K."/>
            <person name="Haridas S."/>
            <person name="Simmons B.A."/>
            <person name="Magnuson J.K."/>
            <person name="Mortensen U.H."/>
            <person name="Larsen T.O."/>
            <person name="Grigoriev I.V."/>
            <person name="Baker S.E."/>
            <person name="Andersen M.R."/>
        </authorList>
    </citation>
    <scope>NUCLEOTIDE SEQUENCE [LARGE SCALE GENOMIC DNA]</scope>
    <source>
        <strain evidence="3">IBT 16806</strain>
    </source>
</reference>
<dbReference type="AlphaFoldDB" id="A0A2I1C5M7"/>
<name>A0A2I1C5M7_ASPN1</name>
<dbReference type="Proteomes" id="UP000234474">
    <property type="component" value="Unassembled WGS sequence"/>
</dbReference>
<organism evidence="2 3">
    <name type="scientific">Aspergillus novofumigatus (strain IBT 16806)</name>
    <dbReference type="NCBI Taxonomy" id="1392255"/>
    <lineage>
        <taxon>Eukaryota</taxon>
        <taxon>Fungi</taxon>
        <taxon>Dikarya</taxon>
        <taxon>Ascomycota</taxon>
        <taxon>Pezizomycotina</taxon>
        <taxon>Eurotiomycetes</taxon>
        <taxon>Eurotiomycetidae</taxon>
        <taxon>Eurotiales</taxon>
        <taxon>Aspergillaceae</taxon>
        <taxon>Aspergillus</taxon>
        <taxon>Aspergillus subgen. Fumigati</taxon>
    </lineage>
</organism>
<dbReference type="VEuPathDB" id="FungiDB:P174DRAFT_216266"/>
<dbReference type="EMBL" id="MSZS01000005">
    <property type="protein sequence ID" value="PKX92916.1"/>
    <property type="molecule type" value="Genomic_DNA"/>
</dbReference>
<evidence type="ECO:0000313" key="3">
    <source>
        <dbReference type="Proteomes" id="UP000234474"/>
    </source>
</evidence>
<feature type="compositionally biased region" description="Low complexity" evidence="1">
    <location>
        <begin position="144"/>
        <end position="173"/>
    </location>
</feature>
<dbReference type="RefSeq" id="XP_024681511.1">
    <property type="nucleotide sequence ID" value="XM_024821361.1"/>
</dbReference>
<dbReference type="STRING" id="1392255.A0A2I1C5M7"/>
<dbReference type="OrthoDB" id="3508621at2759"/>
<protein>
    <submittedName>
        <fullName evidence="2">Uncharacterized protein</fullName>
    </submittedName>
</protein>
<evidence type="ECO:0000313" key="2">
    <source>
        <dbReference type="EMBL" id="PKX92916.1"/>
    </source>
</evidence>
<proteinExistence type="predicted"/>
<sequence>MPECVFIPRDKTHWRTLAKTHGAIKETVNTIQVMQSGSSVTVQQFLSFRVIWPERKNPKHFYGKKEREDSQEMAKVFKKNKAFNQSFESYLRGITRNSGPSDVTGVFQLVRKYQMQVDNQVPTNGSTDPMSTCIRMSPTPTPGPATSADGSRGSQPSVKSSSEQSNPSQSQTPAAEPGPSRTPTESSSAPTDLSGTPAADQEGQTFERTTDEQYVNQALITFLDAVTVNLPEVKRHWGIRRFPFKVQFALASMEAHTDGYLYGLKANDEAFAIVETKAHLRKRNSEGARIYMQESAEMVAWIFRDARNSREKS</sequence>
<keyword evidence="3" id="KW-1185">Reference proteome</keyword>
<accession>A0A2I1C5M7</accession>
<evidence type="ECO:0000256" key="1">
    <source>
        <dbReference type="SAM" id="MobiDB-lite"/>
    </source>
</evidence>
<feature type="compositionally biased region" description="Polar residues" evidence="1">
    <location>
        <begin position="118"/>
        <end position="130"/>
    </location>
</feature>
<comment type="caution">
    <text evidence="2">The sequence shown here is derived from an EMBL/GenBank/DDBJ whole genome shotgun (WGS) entry which is preliminary data.</text>
</comment>
<dbReference type="GeneID" id="36528687"/>